<dbReference type="Proteomes" id="UP001486808">
    <property type="component" value="Unassembled WGS sequence"/>
</dbReference>
<proteinExistence type="inferred from homology"/>
<dbReference type="InterPro" id="IPR050417">
    <property type="entry name" value="Sugar_Epim/Isomerase"/>
</dbReference>
<feature type="domain" description="Xylose isomerase-like TIM barrel" evidence="3">
    <location>
        <begin position="22"/>
        <end position="251"/>
    </location>
</feature>
<keyword evidence="1 2" id="KW-0413">Isomerase</keyword>
<dbReference type="InterPro" id="IPR013022">
    <property type="entry name" value="Xyl_isomerase-like_TIM-brl"/>
</dbReference>
<evidence type="ECO:0000313" key="4">
    <source>
        <dbReference type="EMBL" id="GAA6130751.1"/>
    </source>
</evidence>
<dbReference type="RefSeq" id="WP_353387116.1">
    <property type="nucleotide sequence ID" value="NZ_BAABWD010000001.1"/>
</dbReference>
<keyword evidence="5" id="KW-1185">Reference proteome</keyword>
<dbReference type="EMBL" id="BAABWD010000001">
    <property type="protein sequence ID" value="GAA6130751.1"/>
    <property type="molecule type" value="Genomic_DNA"/>
</dbReference>
<protein>
    <submittedName>
        <fullName evidence="4">TIM barrel protein</fullName>
    </submittedName>
</protein>
<name>A0ABP9ZMS7_9GAMM</name>
<dbReference type="InterPro" id="IPR026040">
    <property type="entry name" value="HyI-like"/>
</dbReference>
<sequence>MQWKLAANLSMLFTEQPLLERIAAAAQADFDGVEVQFPYGLPASDLQAELQRQGMPLVLFNLPAGDLMDGGPGLAAVPGRETAFAQSLQQALDYADVLQPQKVNVLPGRLARGVSEAQALDTLEHNLRLAAEAFAPLGVAVVCEAINRLDMPGFLLASSAELAAMLARVAHPNLSAQLDLYHMARMGEPVALSVQQLAGQIGHVQFADAPGRGAPGSGELDFRAAFQALDGADYRGWLAAEYRAAEAETDWLAWLAAWRAAGWVAPR</sequence>
<evidence type="ECO:0000256" key="2">
    <source>
        <dbReference type="PIRNR" id="PIRNR006241"/>
    </source>
</evidence>
<dbReference type="InterPro" id="IPR036237">
    <property type="entry name" value="Xyl_isomerase-like_sf"/>
</dbReference>
<accession>A0ABP9ZMS7</accession>
<dbReference type="Pfam" id="PF01261">
    <property type="entry name" value="AP_endonuc_2"/>
    <property type="match status" value="1"/>
</dbReference>
<dbReference type="PANTHER" id="PTHR43489:SF6">
    <property type="entry name" value="HYDROXYPYRUVATE ISOMERASE-RELATED"/>
    <property type="match status" value="1"/>
</dbReference>
<evidence type="ECO:0000313" key="5">
    <source>
        <dbReference type="Proteomes" id="UP001486808"/>
    </source>
</evidence>
<gene>
    <name evidence="4" type="ORF">NBRC116187_11110</name>
</gene>
<comment type="similarity">
    <text evidence="2">Belongs to the hyi family.</text>
</comment>
<organism evidence="4 5">
    <name type="scientific">Halopseudomonas sabulinigri</name>
    <dbReference type="NCBI Taxonomy" id="472181"/>
    <lineage>
        <taxon>Bacteria</taxon>
        <taxon>Pseudomonadati</taxon>
        <taxon>Pseudomonadota</taxon>
        <taxon>Gammaproteobacteria</taxon>
        <taxon>Pseudomonadales</taxon>
        <taxon>Pseudomonadaceae</taxon>
        <taxon>Halopseudomonas</taxon>
    </lineage>
</organism>
<dbReference type="Gene3D" id="3.20.20.150">
    <property type="entry name" value="Divalent-metal-dependent TIM barrel enzymes"/>
    <property type="match status" value="1"/>
</dbReference>
<reference evidence="4 5" key="1">
    <citation type="submission" date="2024-04" db="EMBL/GenBank/DDBJ databases">
        <title>Draft genome sequence of Halopseudomonas sabulinigri NBRC 116187.</title>
        <authorList>
            <person name="Miyakawa T."/>
            <person name="Kusuya Y."/>
            <person name="Miura T."/>
        </authorList>
    </citation>
    <scope>NUCLEOTIDE SEQUENCE [LARGE SCALE GENOMIC DNA]</scope>
    <source>
        <strain evidence="4 5">4NH20-0042</strain>
    </source>
</reference>
<comment type="caution">
    <text evidence="4">The sequence shown here is derived from an EMBL/GenBank/DDBJ whole genome shotgun (WGS) entry which is preliminary data.</text>
</comment>
<dbReference type="SUPFAM" id="SSF51658">
    <property type="entry name" value="Xylose isomerase-like"/>
    <property type="match status" value="1"/>
</dbReference>
<evidence type="ECO:0000256" key="1">
    <source>
        <dbReference type="ARBA" id="ARBA00023235"/>
    </source>
</evidence>
<evidence type="ECO:0000259" key="3">
    <source>
        <dbReference type="Pfam" id="PF01261"/>
    </source>
</evidence>
<dbReference type="PIRSF" id="PIRSF006241">
    <property type="entry name" value="HyI"/>
    <property type="match status" value="1"/>
</dbReference>
<dbReference type="PANTHER" id="PTHR43489">
    <property type="entry name" value="ISOMERASE"/>
    <property type="match status" value="1"/>
</dbReference>